<sequence>MVGVFWIYKQEIYLKCISIDTVKVINNFIDSDFAHYQIWDEISLQNKDFYLYEYEDIPRGRVIYDVENLRYIVYSNDNIINSSEAKKLIIEAFNLNESNVLFQYDMHYKIFQAKY</sequence>
<protein>
    <submittedName>
        <fullName evidence="1">Uncharacterized protein</fullName>
    </submittedName>
</protein>
<evidence type="ECO:0000313" key="2">
    <source>
        <dbReference type="Proteomes" id="UP000006431"/>
    </source>
</evidence>
<name>H1FWT9_SULGG</name>
<gene>
    <name evidence="1" type="ORF">SMGD1_1992</name>
</gene>
<dbReference type="OrthoDB" id="7220087at2"/>
<reference evidence="1 2" key="1">
    <citation type="journal article" date="2012" name="Proc. Natl. Acad. Sci. U.S.A.">
        <title>Genome and physiology of a model Epsilonproteobacterium responsible for sulfide detoxification in marine oxygen depletion zones.</title>
        <authorList>
            <person name="Grote J."/>
            <person name="Schott T."/>
            <person name="Bruckner C.G."/>
            <person name="Glockner F.O."/>
            <person name="Jost G."/>
            <person name="Teeling H."/>
            <person name="Labrenz M."/>
            <person name="Jurgens K."/>
        </authorList>
    </citation>
    <scope>NUCLEOTIDE SEQUENCE [LARGE SCALE GENOMIC DNA]</scope>
    <source>
        <strain evidence="1 2">GD1</strain>
    </source>
</reference>
<comment type="caution">
    <text evidence="1">The sequence shown here is derived from an EMBL/GenBank/DDBJ whole genome shotgun (WGS) entry which is preliminary data.</text>
</comment>
<dbReference type="eggNOG" id="ENOG50337DB">
    <property type="taxonomic scope" value="Bacteria"/>
</dbReference>
<dbReference type="RefSeq" id="WP_008341259.1">
    <property type="nucleotide sequence ID" value="NZ_AFRZ01000001.1"/>
</dbReference>
<keyword evidence="2" id="KW-1185">Reference proteome</keyword>
<evidence type="ECO:0000313" key="1">
    <source>
        <dbReference type="EMBL" id="EHP30515.1"/>
    </source>
</evidence>
<accession>H1FWT9</accession>
<dbReference type="EMBL" id="AFRZ01000001">
    <property type="protein sequence ID" value="EHP30515.1"/>
    <property type="molecule type" value="Genomic_DNA"/>
</dbReference>
<dbReference type="HOGENOM" id="CLU_155250_0_0_7"/>
<proteinExistence type="predicted"/>
<dbReference type="STRING" id="929558.SMGD1_1992"/>
<dbReference type="AlphaFoldDB" id="H1FWT9"/>
<organism evidence="1 2">
    <name type="scientific">Sulfurimonas gotlandica (strain DSM 19862 / JCM 16533 / GD1)</name>
    <dbReference type="NCBI Taxonomy" id="929558"/>
    <lineage>
        <taxon>Bacteria</taxon>
        <taxon>Pseudomonadati</taxon>
        <taxon>Campylobacterota</taxon>
        <taxon>Epsilonproteobacteria</taxon>
        <taxon>Campylobacterales</taxon>
        <taxon>Sulfurimonadaceae</taxon>
        <taxon>Sulfurimonas</taxon>
    </lineage>
</organism>
<dbReference type="Proteomes" id="UP000006431">
    <property type="component" value="Unassembled WGS sequence"/>
</dbReference>